<dbReference type="EC" id="3.2.2.27" evidence="4 9"/>
<dbReference type="PROSITE" id="PS00130">
    <property type="entry name" value="U_DNA_GLYCOSYLASE"/>
    <property type="match status" value="1"/>
</dbReference>
<evidence type="ECO:0000256" key="5">
    <source>
        <dbReference type="ARBA" id="ARBA00018429"/>
    </source>
</evidence>
<dbReference type="NCBIfam" id="NF003589">
    <property type="entry name" value="PRK05254.1-2"/>
    <property type="match status" value="1"/>
</dbReference>
<dbReference type="STRING" id="655384.GCA_900128595_00124"/>
<dbReference type="CDD" id="cd10027">
    <property type="entry name" value="UDG-F1-like"/>
    <property type="match status" value="1"/>
</dbReference>
<gene>
    <name evidence="9 13" type="primary">ung</name>
    <name evidence="13" type="ORF">BUCIPSTX3056_125</name>
</gene>
<dbReference type="InterPro" id="IPR002043">
    <property type="entry name" value="UDG_fam1"/>
</dbReference>
<dbReference type="GO" id="GO:0004844">
    <property type="term" value="F:uracil DNA N-glycosylase activity"/>
    <property type="evidence" value="ECO:0007669"/>
    <property type="project" value="UniProtKB-UniRule"/>
</dbReference>
<feature type="domain" description="Uracil-DNA glycosylase-like" evidence="12">
    <location>
        <begin position="50"/>
        <end position="211"/>
    </location>
</feature>
<dbReference type="SUPFAM" id="SSF52141">
    <property type="entry name" value="Uracil-DNA glycosylase-like"/>
    <property type="match status" value="1"/>
</dbReference>
<evidence type="ECO:0000313" key="14">
    <source>
        <dbReference type="Proteomes" id="UP000294449"/>
    </source>
</evidence>
<dbReference type="Pfam" id="PF03167">
    <property type="entry name" value="UDG"/>
    <property type="match status" value="1"/>
</dbReference>
<organism evidence="13 14">
    <name type="scientific">Buchnera aphidicola</name>
    <name type="common">Cinara pseudotaxifoliae</name>
    <dbReference type="NCBI Taxonomy" id="655384"/>
    <lineage>
        <taxon>Bacteria</taxon>
        <taxon>Pseudomonadati</taxon>
        <taxon>Pseudomonadota</taxon>
        <taxon>Gammaproteobacteria</taxon>
        <taxon>Enterobacterales</taxon>
        <taxon>Erwiniaceae</taxon>
        <taxon>Buchnera</taxon>
    </lineage>
</organism>
<keyword evidence="6 9" id="KW-0227">DNA damage</keyword>
<evidence type="ECO:0000256" key="7">
    <source>
        <dbReference type="ARBA" id="ARBA00022801"/>
    </source>
</evidence>
<dbReference type="PANTHER" id="PTHR11264:SF0">
    <property type="entry name" value="URACIL-DNA GLYCOSYLASE"/>
    <property type="match status" value="1"/>
</dbReference>
<keyword evidence="7 9" id="KW-0378">Hydrolase</keyword>
<comment type="catalytic activity">
    <reaction evidence="1 9 11">
        <text>Hydrolyzes single-stranded DNA or mismatched double-stranded DNA and polynucleotides, releasing free uracil.</text>
        <dbReference type="EC" id="3.2.2.27"/>
    </reaction>
</comment>
<evidence type="ECO:0000259" key="12">
    <source>
        <dbReference type="SMART" id="SM00986"/>
    </source>
</evidence>
<dbReference type="InterPro" id="IPR005122">
    <property type="entry name" value="Uracil-DNA_glycosylase-like"/>
</dbReference>
<protein>
    <recommendedName>
        <fullName evidence="5 9">Uracil-DNA glycosylase</fullName>
        <shortName evidence="9">UDG</shortName>
        <ecNumber evidence="4 9">3.2.2.27</ecNumber>
    </recommendedName>
</protein>
<evidence type="ECO:0000256" key="6">
    <source>
        <dbReference type="ARBA" id="ARBA00022763"/>
    </source>
</evidence>
<evidence type="ECO:0000256" key="1">
    <source>
        <dbReference type="ARBA" id="ARBA00001400"/>
    </source>
</evidence>
<evidence type="ECO:0000256" key="4">
    <source>
        <dbReference type="ARBA" id="ARBA00012030"/>
    </source>
</evidence>
<evidence type="ECO:0000256" key="9">
    <source>
        <dbReference type="HAMAP-Rule" id="MF_00148"/>
    </source>
</evidence>
<comment type="similarity">
    <text evidence="3 9 11">Belongs to the uracil-DNA glycosylase (UDG) superfamily. UNG family.</text>
</comment>
<sequence length="225" mass="26129">MNTVSDYSWSKFFFREKKKKYFMYLWNTLQKIQQTTSVYPPKQDIFNAFLLTPVSEIKVVILGQDPYCRYGQANGLSFSVSKLKPLPSSLKNIFIELKYNFPQFATRTNGCLKDWSRQGVFLLNSILTVSDGFPGSHKGLGWEKFTDQVIKFISDVHKGIIFVLWGSLSGQKYRLINKDVHFILQSSHPSPLSSHRGFFGCKHFLKINRILIKQNKTPINWFKNI</sequence>
<keyword evidence="9" id="KW-0963">Cytoplasm</keyword>
<dbReference type="OrthoDB" id="9804372at2"/>
<dbReference type="Proteomes" id="UP000294449">
    <property type="component" value="Chromosome"/>
</dbReference>
<evidence type="ECO:0000256" key="8">
    <source>
        <dbReference type="ARBA" id="ARBA00023204"/>
    </source>
</evidence>
<accession>A0A451DGL6</accession>
<comment type="function">
    <text evidence="2 9 11">Excises uracil residues from the DNA which can arise as a result of misincorporation of dUMP residues by DNA polymerase or due to deamination of cytosine.</text>
</comment>
<keyword evidence="13" id="KW-0326">Glycosidase</keyword>
<dbReference type="AlphaFoldDB" id="A0A451DGL6"/>
<dbReference type="Gene3D" id="3.40.470.10">
    <property type="entry name" value="Uracil-DNA glycosylase-like domain"/>
    <property type="match status" value="1"/>
</dbReference>
<comment type="subcellular location">
    <subcellularLocation>
        <location evidence="9">Cytoplasm</location>
    </subcellularLocation>
</comment>
<dbReference type="InterPro" id="IPR018085">
    <property type="entry name" value="Ura-DNA_Glyclase_AS"/>
</dbReference>
<dbReference type="SMART" id="SM00987">
    <property type="entry name" value="UreE_C"/>
    <property type="match status" value="1"/>
</dbReference>
<dbReference type="EMBL" id="LR217732">
    <property type="protein sequence ID" value="VFP85770.1"/>
    <property type="molecule type" value="Genomic_DNA"/>
</dbReference>
<dbReference type="NCBIfam" id="TIGR00628">
    <property type="entry name" value="ung"/>
    <property type="match status" value="1"/>
</dbReference>
<evidence type="ECO:0000256" key="11">
    <source>
        <dbReference type="RuleBase" id="RU003780"/>
    </source>
</evidence>
<dbReference type="NCBIfam" id="NF003588">
    <property type="entry name" value="PRK05254.1-1"/>
    <property type="match status" value="1"/>
</dbReference>
<evidence type="ECO:0000256" key="10">
    <source>
        <dbReference type="PROSITE-ProRule" id="PRU10072"/>
    </source>
</evidence>
<evidence type="ECO:0000256" key="2">
    <source>
        <dbReference type="ARBA" id="ARBA00002631"/>
    </source>
</evidence>
<dbReference type="RefSeq" id="WP_075474560.1">
    <property type="nucleotide sequence ID" value="NZ_LR217732.1"/>
</dbReference>
<dbReference type="NCBIfam" id="NF003592">
    <property type="entry name" value="PRK05254.1-5"/>
    <property type="match status" value="1"/>
</dbReference>
<dbReference type="InterPro" id="IPR036895">
    <property type="entry name" value="Uracil-DNA_glycosylase-like_sf"/>
</dbReference>
<proteinExistence type="inferred from homology"/>
<name>A0A451DGL6_9GAMM</name>
<evidence type="ECO:0000256" key="3">
    <source>
        <dbReference type="ARBA" id="ARBA00008184"/>
    </source>
</evidence>
<keyword evidence="8 9" id="KW-0234">DNA repair</keyword>
<reference evidence="13 14" key="1">
    <citation type="submission" date="2019-02" db="EMBL/GenBank/DDBJ databases">
        <authorList>
            <person name="Manzano-Marin A."/>
            <person name="Manzano-Marin A."/>
        </authorList>
    </citation>
    <scope>NUCLEOTIDE SEQUENCE [LARGE SCALE GENOMIC DNA]</scope>
    <source>
        <strain evidence="13 14">BuCipseudotaxifoliae</strain>
    </source>
</reference>
<dbReference type="SMART" id="SM00986">
    <property type="entry name" value="UDG"/>
    <property type="match status" value="1"/>
</dbReference>
<dbReference type="PANTHER" id="PTHR11264">
    <property type="entry name" value="URACIL-DNA GLYCOSYLASE"/>
    <property type="match status" value="1"/>
</dbReference>
<dbReference type="GO" id="GO:0097510">
    <property type="term" value="P:base-excision repair, AP site formation via deaminated base removal"/>
    <property type="evidence" value="ECO:0007669"/>
    <property type="project" value="TreeGrafter"/>
</dbReference>
<feature type="active site" description="Proton acceptor" evidence="9 10">
    <location>
        <position position="65"/>
    </location>
</feature>
<dbReference type="HAMAP" id="MF_00148">
    <property type="entry name" value="UDG"/>
    <property type="match status" value="1"/>
</dbReference>
<dbReference type="GO" id="GO:0005737">
    <property type="term" value="C:cytoplasm"/>
    <property type="evidence" value="ECO:0007669"/>
    <property type="project" value="UniProtKB-SubCell"/>
</dbReference>
<evidence type="ECO:0000313" key="13">
    <source>
        <dbReference type="EMBL" id="VFP85770.1"/>
    </source>
</evidence>